<dbReference type="PANTHER" id="PTHR47969:SF6">
    <property type="entry name" value="KINESIN-LIKE PROTEIN KIN-4C"/>
    <property type="match status" value="1"/>
</dbReference>
<dbReference type="GO" id="GO:0005875">
    <property type="term" value="C:microtubule associated complex"/>
    <property type="evidence" value="ECO:0007669"/>
    <property type="project" value="TreeGrafter"/>
</dbReference>
<dbReference type="AlphaFoldDB" id="A0A5A7VCT7"/>
<feature type="coiled-coil region" evidence="1">
    <location>
        <begin position="244"/>
        <end position="299"/>
    </location>
</feature>
<feature type="compositionally biased region" description="Basic and acidic residues" evidence="2">
    <location>
        <begin position="494"/>
        <end position="507"/>
    </location>
</feature>
<keyword evidence="1" id="KW-0175">Coiled coil</keyword>
<protein>
    <submittedName>
        <fullName evidence="3">Kinesin-like protein KIN-4C</fullName>
    </submittedName>
</protein>
<dbReference type="InterPro" id="IPR027640">
    <property type="entry name" value="Kinesin-like_fam"/>
</dbReference>
<dbReference type="Proteomes" id="UP000321393">
    <property type="component" value="Unassembled WGS sequence"/>
</dbReference>
<dbReference type="EMBL" id="SSTE01001846">
    <property type="protein sequence ID" value="KAA0065094.1"/>
    <property type="molecule type" value="Genomic_DNA"/>
</dbReference>
<proteinExistence type="predicted"/>
<comment type="caution">
    <text evidence="3">The sequence shown here is derived from an EMBL/GenBank/DDBJ whole genome shotgun (WGS) entry which is preliminary data.</text>
</comment>
<dbReference type="GO" id="GO:0003777">
    <property type="term" value="F:microtubule motor activity"/>
    <property type="evidence" value="ECO:0007669"/>
    <property type="project" value="InterPro"/>
</dbReference>
<dbReference type="PANTHER" id="PTHR47969">
    <property type="entry name" value="CHROMOSOME-ASSOCIATED KINESIN KIF4A-RELATED"/>
    <property type="match status" value="1"/>
</dbReference>
<dbReference type="GO" id="GO:0051231">
    <property type="term" value="P:spindle elongation"/>
    <property type="evidence" value="ECO:0007669"/>
    <property type="project" value="TreeGrafter"/>
</dbReference>
<feature type="region of interest" description="Disordered" evidence="2">
    <location>
        <begin position="103"/>
        <end position="126"/>
    </location>
</feature>
<dbReference type="OrthoDB" id="1739830at2759"/>
<evidence type="ECO:0000256" key="2">
    <source>
        <dbReference type="SAM" id="MobiDB-lite"/>
    </source>
</evidence>
<feature type="coiled-coil region" evidence="1">
    <location>
        <begin position="335"/>
        <end position="369"/>
    </location>
</feature>
<accession>A0A5A7VCT7</accession>
<reference evidence="3 4" key="1">
    <citation type="submission" date="2019-08" db="EMBL/GenBank/DDBJ databases">
        <title>Draft genome sequences of two oriental melons (Cucumis melo L. var makuwa).</title>
        <authorList>
            <person name="Kwon S.-Y."/>
        </authorList>
    </citation>
    <scope>NUCLEOTIDE SEQUENCE [LARGE SCALE GENOMIC DNA]</scope>
    <source>
        <strain evidence="4">cv. SW 3</strain>
        <tissue evidence="3">Leaf</tissue>
    </source>
</reference>
<evidence type="ECO:0000256" key="1">
    <source>
        <dbReference type="SAM" id="Coils"/>
    </source>
</evidence>
<dbReference type="Pfam" id="PF25764">
    <property type="entry name" value="KIF21A_4th"/>
    <property type="match status" value="1"/>
</dbReference>
<dbReference type="GO" id="GO:0007018">
    <property type="term" value="P:microtubule-based movement"/>
    <property type="evidence" value="ECO:0007669"/>
    <property type="project" value="InterPro"/>
</dbReference>
<evidence type="ECO:0000313" key="4">
    <source>
        <dbReference type="Proteomes" id="UP000321393"/>
    </source>
</evidence>
<feature type="region of interest" description="Disordered" evidence="2">
    <location>
        <begin position="493"/>
        <end position="515"/>
    </location>
</feature>
<name>A0A5A7VCT7_CUCMM</name>
<evidence type="ECO:0000313" key="3">
    <source>
        <dbReference type="EMBL" id="KAA0065094.1"/>
    </source>
</evidence>
<dbReference type="STRING" id="1194695.A0A5A7VCT7"/>
<gene>
    <name evidence="3" type="ORF">E6C27_scaffold82G004270</name>
</gene>
<feature type="coiled-coil region" evidence="1">
    <location>
        <begin position="131"/>
        <end position="201"/>
    </location>
</feature>
<dbReference type="GO" id="GO:0007052">
    <property type="term" value="P:mitotic spindle organization"/>
    <property type="evidence" value="ECO:0007669"/>
    <property type="project" value="TreeGrafter"/>
</dbReference>
<sequence length="515" mass="58276">MYAKINERDFIIDETFEIMVGNEDQMVRREVALVSNDLSSNITNGGIVFNLDEEQRVQSNFAPPRIFAIYDLKKLLSTKASGRLGLSVSISYRSIASINLPTAEMRKSSRQSKHSDEADVSSSSVTSATDCKDYEKRILELTRENEAFQKEIKDLKDRLEIATSSAANSAKKLREGYIQKLDVLEDQVTELKKKLDVQSQLSTRRQKGDVATKQTDLEIVSLKAQKVQLQCKMKLESVQFRLHKSSLEKEILQLKRENRRNEHEMNKILTANQRLKMVLQRKTEEASEVTKRMRNLLESRRTSAQRRAGAKHGNITSPQYVENEFEVTAKLHELCSQYEYQIEEKDKEIAKLQEEADALKQEKSRYPSQEVDVNILENDQDMNELKEQMMILSGLFNQMQIQKVNKIHKDTPKDGSAQTSSASVGSNNLLEEFDAAGEAHQSGFDAVTKRSAKAECCSCSKKSLCKTTKCKCRSAGRSCGTLCGCAVGKCSNRSNRDEKPGEMKPLSDIRNVLTT</sequence>
<organism evidence="3 4">
    <name type="scientific">Cucumis melo var. makuwa</name>
    <name type="common">Oriental melon</name>
    <dbReference type="NCBI Taxonomy" id="1194695"/>
    <lineage>
        <taxon>Eukaryota</taxon>
        <taxon>Viridiplantae</taxon>
        <taxon>Streptophyta</taxon>
        <taxon>Embryophyta</taxon>
        <taxon>Tracheophyta</taxon>
        <taxon>Spermatophyta</taxon>
        <taxon>Magnoliopsida</taxon>
        <taxon>eudicotyledons</taxon>
        <taxon>Gunneridae</taxon>
        <taxon>Pentapetalae</taxon>
        <taxon>rosids</taxon>
        <taxon>fabids</taxon>
        <taxon>Cucurbitales</taxon>
        <taxon>Cucurbitaceae</taxon>
        <taxon>Benincaseae</taxon>
        <taxon>Cucumis</taxon>
    </lineage>
</organism>